<name>A0ABY7PEX9_9ACTN</name>
<evidence type="ECO:0000313" key="5">
    <source>
        <dbReference type="EMBL" id="WBO68119.1"/>
    </source>
</evidence>
<dbReference type="PROSITE" id="PS50126">
    <property type="entry name" value="S1"/>
    <property type="match status" value="2"/>
</dbReference>
<reference evidence="5 6" key="1">
    <citation type="submission" date="2022-12" db="EMBL/GenBank/DDBJ databases">
        <authorList>
            <person name="Mo P."/>
        </authorList>
    </citation>
    <scope>NUCLEOTIDE SEQUENCE [LARGE SCALE GENOMIC DNA]</scope>
    <source>
        <strain evidence="5 6">HUAS 2-6</strain>
    </source>
</reference>
<dbReference type="InterPro" id="IPR012340">
    <property type="entry name" value="NA-bd_OB-fold"/>
</dbReference>
<evidence type="ECO:0000256" key="3">
    <source>
        <dbReference type="ARBA" id="ARBA00023274"/>
    </source>
</evidence>
<evidence type="ECO:0000256" key="1">
    <source>
        <dbReference type="ARBA" id="ARBA00006767"/>
    </source>
</evidence>
<keyword evidence="6" id="KW-1185">Reference proteome</keyword>
<dbReference type="PANTHER" id="PTHR10724:SF7">
    <property type="entry name" value="SMALL RIBOSOMAL SUBUNIT PROTEIN BS1C"/>
    <property type="match status" value="1"/>
</dbReference>
<gene>
    <name evidence="5" type="ORF">O1G22_37530</name>
</gene>
<keyword evidence="3" id="KW-0687">Ribonucleoprotein</keyword>
<protein>
    <submittedName>
        <fullName evidence="5">S1 RNA-binding domain-containing protein</fullName>
    </submittedName>
</protein>
<dbReference type="InterPro" id="IPR050437">
    <property type="entry name" value="Ribos_protein_bS1-like"/>
</dbReference>
<dbReference type="Pfam" id="PF00575">
    <property type="entry name" value="S1"/>
    <property type="match status" value="2"/>
</dbReference>
<accession>A0ABY7PEX9</accession>
<dbReference type="RefSeq" id="WP_270085381.1">
    <property type="nucleotide sequence ID" value="NZ_CP115300.1"/>
</dbReference>
<comment type="similarity">
    <text evidence="1">Belongs to the bacterial ribosomal protein bS1 family.</text>
</comment>
<dbReference type="SMART" id="SM00316">
    <property type="entry name" value="S1"/>
    <property type="match status" value="2"/>
</dbReference>
<dbReference type="EMBL" id="CP115300">
    <property type="protein sequence ID" value="WBO68119.1"/>
    <property type="molecule type" value="Genomic_DNA"/>
</dbReference>
<evidence type="ECO:0000259" key="4">
    <source>
        <dbReference type="PROSITE" id="PS50126"/>
    </source>
</evidence>
<dbReference type="Gene3D" id="2.40.50.140">
    <property type="entry name" value="Nucleic acid-binding proteins"/>
    <property type="match status" value="2"/>
</dbReference>
<feature type="domain" description="S1 motif" evidence="4">
    <location>
        <begin position="20"/>
        <end position="96"/>
    </location>
</feature>
<evidence type="ECO:0000313" key="6">
    <source>
        <dbReference type="Proteomes" id="UP001212326"/>
    </source>
</evidence>
<keyword evidence="2" id="KW-0689">Ribosomal protein</keyword>
<dbReference type="InterPro" id="IPR003029">
    <property type="entry name" value="S1_domain"/>
</dbReference>
<dbReference type="PANTHER" id="PTHR10724">
    <property type="entry name" value="30S RIBOSOMAL PROTEIN S1"/>
    <property type="match status" value="1"/>
</dbReference>
<feature type="domain" description="S1 motif" evidence="4">
    <location>
        <begin position="113"/>
        <end position="182"/>
    </location>
</feature>
<sequence length="185" mass="20279">MDGRSEQPELRAFLASLHRGELLSGTVAAIERFGVFVALDDGPAHPVFPGVGFITIPELSWTPVAAASDVVRVGQRVTCEFLQFDTWNLEARLSLRATRPDPFQEFADGIAVGQRLRGPVTKLVPFGVFVRVADGVEGLVHLQELSSPPAEAPSDVVRVGDEITVVVTGLDRERRRLTLSRRRVR</sequence>
<dbReference type="Proteomes" id="UP001212326">
    <property type="component" value="Chromosome"/>
</dbReference>
<dbReference type="SUPFAM" id="SSF50249">
    <property type="entry name" value="Nucleic acid-binding proteins"/>
    <property type="match status" value="2"/>
</dbReference>
<proteinExistence type="inferred from homology"/>
<evidence type="ECO:0000256" key="2">
    <source>
        <dbReference type="ARBA" id="ARBA00022980"/>
    </source>
</evidence>
<organism evidence="5 6">
    <name type="scientific">Streptomyces camelliae</name>
    <dbReference type="NCBI Taxonomy" id="3004093"/>
    <lineage>
        <taxon>Bacteria</taxon>
        <taxon>Bacillati</taxon>
        <taxon>Actinomycetota</taxon>
        <taxon>Actinomycetes</taxon>
        <taxon>Kitasatosporales</taxon>
        <taxon>Streptomycetaceae</taxon>
        <taxon>Streptomyces</taxon>
    </lineage>
</organism>